<dbReference type="PROSITE" id="PS50983">
    <property type="entry name" value="FE_B12_PBP"/>
    <property type="match status" value="1"/>
</dbReference>
<sequence length="302" mass="32922">MKALKQVLRILPLCAMLGAAPALARDVTDSMGTVTVPDEPKRVVVLTNEGTEALLALGVTPVGAANSWNGDPWWDHISEAMEGAEPVGKESAVNLEMVAALEPDLILGNKQRHEEIHAQLSAIAPTVMSQELRGDWKINFRLYAEALGKQAEAEAAIDDYDAAVASLREKLGDHLNEEVSVIRFVPGQIRIYQLDSFSGVLLKDIGFNRPANQNVEEFAIRTGKESIPDMDGDRIFYFTYETGNGEGSALEEEVLSDPLWQSLSAVKAGNVHRVSDAIWNTAGGIIAARLMLQDIERIYGVE</sequence>
<proteinExistence type="inferred from homology"/>
<keyword evidence="5 7" id="KW-0732">Signal</keyword>
<keyword evidence="4" id="KW-0410">Iron transport</keyword>
<evidence type="ECO:0000313" key="10">
    <source>
        <dbReference type="Proteomes" id="UP001300261"/>
    </source>
</evidence>
<keyword evidence="4" id="KW-0406">Ion transport</keyword>
<dbReference type="Gene3D" id="3.40.50.1980">
    <property type="entry name" value="Nitrogenase molybdenum iron protein domain"/>
    <property type="match status" value="2"/>
</dbReference>
<feature type="chain" id="PRO_5046000009" evidence="7">
    <location>
        <begin position="25"/>
        <end position="302"/>
    </location>
</feature>
<dbReference type="PANTHER" id="PTHR30532:SF21">
    <property type="entry name" value="SIDEROPHORE-BINDING LIPOPROTEIN YFIY-RELATED"/>
    <property type="match status" value="1"/>
</dbReference>
<evidence type="ECO:0000256" key="2">
    <source>
        <dbReference type="ARBA" id="ARBA00008814"/>
    </source>
</evidence>
<dbReference type="PANTHER" id="PTHR30532">
    <property type="entry name" value="IRON III DICITRATE-BINDING PERIPLASMIC PROTEIN"/>
    <property type="match status" value="1"/>
</dbReference>
<dbReference type="RefSeq" id="WP_265961510.1">
    <property type="nucleotide sequence ID" value="NZ_JAPEVI010000003.1"/>
</dbReference>
<feature type="signal peptide" evidence="7">
    <location>
        <begin position="1"/>
        <end position="24"/>
    </location>
</feature>
<name>A0ABT3QXY8_9HYPH</name>
<comment type="subcellular location">
    <subcellularLocation>
        <location evidence="1">Cell envelope</location>
    </subcellularLocation>
</comment>
<comment type="similarity">
    <text evidence="2">Belongs to the bacterial solute-binding protein 8 family.</text>
</comment>
<keyword evidence="4" id="KW-0408">Iron</keyword>
<reference evidence="9 10" key="1">
    <citation type="journal article" date="2016" name="Int. J. Syst. Evol. Microbiol.">
        <title>Labrenzia salina sp. nov., isolated from the rhizosphere of the halophyte Arthrocnemum macrostachyum.</title>
        <authorList>
            <person name="Camacho M."/>
            <person name="Redondo-Gomez S."/>
            <person name="Rodriguez-Llorente I."/>
            <person name="Rohde M."/>
            <person name="Sproer C."/>
            <person name="Schumann P."/>
            <person name="Klenk H.P."/>
            <person name="Montero-Calasanz M.D.C."/>
        </authorList>
    </citation>
    <scope>NUCLEOTIDE SEQUENCE [LARGE SCALE GENOMIC DNA]</scope>
    <source>
        <strain evidence="9 10">DSM 29163</strain>
    </source>
</reference>
<accession>A0ABT3QXY8</accession>
<evidence type="ECO:0000256" key="3">
    <source>
        <dbReference type="ARBA" id="ARBA00022448"/>
    </source>
</evidence>
<evidence type="ECO:0000256" key="6">
    <source>
        <dbReference type="SAM" id="Coils"/>
    </source>
</evidence>
<evidence type="ECO:0000256" key="1">
    <source>
        <dbReference type="ARBA" id="ARBA00004196"/>
    </source>
</evidence>
<evidence type="ECO:0000256" key="7">
    <source>
        <dbReference type="SAM" id="SignalP"/>
    </source>
</evidence>
<keyword evidence="3" id="KW-0813">Transport</keyword>
<comment type="caution">
    <text evidence="9">The sequence shown here is derived from an EMBL/GenBank/DDBJ whole genome shotgun (WGS) entry which is preliminary data.</text>
</comment>
<gene>
    <name evidence="9" type="ORF">ON753_05195</name>
</gene>
<keyword evidence="10" id="KW-1185">Reference proteome</keyword>
<evidence type="ECO:0000256" key="4">
    <source>
        <dbReference type="ARBA" id="ARBA00022496"/>
    </source>
</evidence>
<dbReference type="Proteomes" id="UP001300261">
    <property type="component" value="Unassembled WGS sequence"/>
</dbReference>
<dbReference type="EMBL" id="JAPEVI010000003">
    <property type="protein sequence ID" value="MCX2721803.1"/>
    <property type="molecule type" value="Genomic_DNA"/>
</dbReference>
<dbReference type="Pfam" id="PF01497">
    <property type="entry name" value="Peripla_BP_2"/>
    <property type="match status" value="1"/>
</dbReference>
<dbReference type="InterPro" id="IPR051313">
    <property type="entry name" value="Bact_iron-sidero_bind"/>
</dbReference>
<evidence type="ECO:0000259" key="8">
    <source>
        <dbReference type="PROSITE" id="PS50983"/>
    </source>
</evidence>
<evidence type="ECO:0000313" key="9">
    <source>
        <dbReference type="EMBL" id="MCX2721803.1"/>
    </source>
</evidence>
<evidence type="ECO:0000256" key="5">
    <source>
        <dbReference type="ARBA" id="ARBA00022729"/>
    </source>
</evidence>
<dbReference type="SUPFAM" id="SSF53807">
    <property type="entry name" value="Helical backbone' metal receptor"/>
    <property type="match status" value="1"/>
</dbReference>
<dbReference type="CDD" id="cd01146">
    <property type="entry name" value="FhuD"/>
    <property type="match status" value="1"/>
</dbReference>
<keyword evidence="6" id="KW-0175">Coiled coil</keyword>
<feature type="domain" description="Fe/B12 periplasmic-binding" evidence="8">
    <location>
        <begin position="42"/>
        <end position="302"/>
    </location>
</feature>
<protein>
    <submittedName>
        <fullName evidence="9">Iron-siderophore ABC transporter substrate-binding protein</fullName>
    </submittedName>
</protein>
<feature type="coiled-coil region" evidence="6">
    <location>
        <begin position="150"/>
        <end position="177"/>
    </location>
</feature>
<dbReference type="InterPro" id="IPR002491">
    <property type="entry name" value="ABC_transptr_periplasmic_BD"/>
</dbReference>
<organism evidence="9 10">
    <name type="scientific">Roseibium salinum</name>
    <dbReference type="NCBI Taxonomy" id="1604349"/>
    <lineage>
        <taxon>Bacteria</taxon>
        <taxon>Pseudomonadati</taxon>
        <taxon>Pseudomonadota</taxon>
        <taxon>Alphaproteobacteria</taxon>
        <taxon>Hyphomicrobiales</taxon>
        <taxon>Stappiaceae</taxon>
        <taxon>Roseibium</taxon>
    </lineage>
</organism>